<evidence type="ECO:0000256" key="1">
    <source>
        <dbReference type="ARBA" id="ARBA00002355"/>
    </source>
</evidence>
<dbReference type="EMBL" id="RZGK01000006">
    <property type="protein sequence ID" value="KAF9698411.1"/>
    <property type="molecule type" value="Genomic_DNA"/>
</dbReference>
<feature type="region of interest" description="Disordered" evidence="4">
    <location>
        <begin position="321"/>
        <end position="354"/>
    </location>
</feature>
<proteinExistence type="predicted"/>
<gene>
    <name evidence="7" type="ORF">EKO04_003764</name>
</gene>
<evidence type="ECO:0000259" key="6">
    <source>
        <dbReference type="Pfam" id="PF12333"/>
    </source>
</evidence>
<feature type="region of interest" description="Disordered" evidence="4">
    <location>
        <begin position="1"/>
        <end position="34"/>
    </location>
</feature>
<dbReference type="InterPro" id="IPR016024">
    <property type="entry name" value="ARM-type_fold"/>
</dbReference>
<feature type="region of interest" description="Disordered" evidence="4">
    <location>
        <begin position="702"/>
        <end position="749"/>
    </location>
</feature>
<dbReference type="Pfam" id="PF03235">
    <property type="entry name" value="GmrSD_N"/>
    <property type="match status" value="1"/>
</dbReference>
<comment type="caution">
    <text evidence="7">The sequence shown here is derived from an EMBL/GenBank/DDBJ whole genome shotgun (WGS) entry which is preliminary data.</text>
</comment>
<feature type="region of interest" description="Disordered" evidence="4">
    <location>
        <begin position="768"/>
        <end position="1022"/>
    </location>
</feature>
<evidence type="ECO:0000259" key="5">
    <source>
        <dbReference type="Pfam" id="PF03235"/>
    </source>
</evidence>
<dbReference type="OrthoDB" id="361362at2759"/>
<accession>A0A8H7J9T9</accession>
<dbReference type="Gene3D" id="1.25.10.10">
    <property type="entry name" value="Leucine-rich Repeat Variant"/>
    <property type="match status" value="1"/>
</dbReference>
<reference evidence="7" key="1">
    <citation type="submission" date="2018-12" db="EMBL/GenBank/DDBJ databases">
        <authorList>
            <person name="Syme R.A."/>
            <person name="Farfan-Caceres L."/>
            <person name="Lichtenzveig J."/>
        </authorList>
    </citation>
    <scope>NUCLEOTIDE SEQUENCE</scope>
    <source>
        <strain evidence="7">Al4</strain>
    </source>
</reference>
<sequence length="1022" mass="113061">MTTSSKKKKDKKKDFQKPKLRVGKTAPKAANATSTSFKAKSISLKQQALSANAPTLEAQCAHHLGLLDHKADKQRQESLAFLTTAITGVAPGSSLPQPASVIIPAVQRLILDASNAVRQQLLKLLKVLPENDVATHADQLLLHTRAGMTHLSVEIRTFALEVLQWLIGVAGDEVVSCAGGWVKMLKCFLSLLVWKPEGEGKWSQAKSYGKSDAKLQVKQMDALTSFLRAGLYHAQIASITHDGSFPLWQTEHHMLSERSNVYAHLNLFSATRDEEAEMFEDREDRQRVFNDRAEAAVVVGLEQALKAGGLAMALNQASARPSRSTNRANYDGAPQPFIKNEDVDDETYRPRPQLPKPTVLMRSLDYLMKLMQSGGIDVDPAYQREVVWTADRMTGLVDSLMENFYIPPIILNKKPRVDQNDATFQETLVCVDGKQRLSSVLAFIKGLIPCHDHRGEKWWFCEPVGSKRKRVLSEQQQRQFYKKDFVSFEFNNLSPEQEEDLFARVQMGVQLNLAEKMRASTGPWQELASLFVESFPDVYALMKDRARSKDFQLTLSCFSQIVECMHPTNANGVPMLKTNHTYLPKLLSNKGAVDDGLKSHLRIVWVTFEELIKADPDTFTNGNKYLRGVQTFAPVEMVAVTVLISMHSETRNNRLLLGDIQAMRTAVREKFADLRLNASVWKWFWEYIDELEGIRGAVDGSTVDRQTTQRPKNSAAASAGGSTAAAITAAAAAPKRGRATARTTRPAVTTAEEVPVVVKQELEPSPLSDARVLKRRRTGDSPLDQLAASTPSTYLPPTDLPPEWIRSEPELPPKPTHALIQSPQPVVQTDATRKTPASPAPPRTAPSSVVSARSQISRTPAEARQQRFTESNGYNPSHSPTTSVQALEMDGDVRAVQSRAPIAPMLSSPTGFDHREHPQSGGVPVSEVTSQMPPRPRSTHEPQKGNRRPAQEENEIIDLTSDTEQERQSLLSAFKTKPATSSKSAATSDAQKRGSIARTSSQDLPTRENNPYARYKASGGAR</sequence>
<feature type="compositionally biased region" description="Polar residues" evidence="4">
    <location>
        <begin position="703"/>
        <end position="712"/>
    </location>
</feature>
<evidence type="ECO:0000256" key="2">
    <source>
        <dbReference type="ARBA" id="ARBA00020467"/>
    </source>
</evidence>
<protein>
    <recommendedName>
        <fullName evidence="3">Pre-rRNA-processing protein IPI1</fullName>
    </recommendedName>
    <alternativeName>
        <fullName evidence="2">Pre-rRNA-processing protein ipi1</fullName>
    </alternativeName>
</protein>
<feature type="compositionally biased region" description="Polar residues" evidence="4">
    <location>
        <begin position="997"/>
        <end position="1009"/>
    </location>
</feature>
<dbReference type="Pfam" id="PF12333">
    <property type="entry name" value="Ipi1_N"/>
    <property type="match status" value="1"/>
</dbReference>
<feature type="compositionally biased region" description="Polar residues" evidence="4">
    <location>
        <begin position="866"/>
        <end position="885"/>
    </location>
</feature>
<feature type="compositionally biased region" description="Polar residues" evidence="4">
    <location>
        <begin position="819"/>
        <end position="830"/>
    </location>
</feature>
<evidence type="ECO:0000256" key="4">
    <source>
        <dbReference type="SAM" id="MobiDB-lite"/>
    </source>
</evidence>
<reference evidence="7" key="2">
    <citation type="submission" date="2020-09" db="EMBL/GenBank/DDBJ databases">
        <title>Reference genome assembly for Australian Ascochyta lentis isolate Al4.</title>
        <authorList>
            <person name="Lee R.C."/>
            <person name="Farfan-Caceres L.M."/>
            <person name="Debler J.W."/>
            <person name="Williams A.H."/>
            <person name="Henares B.M."/>
        </authorList>
    </citation>
    <scope>NUCLEOTIDE SEQUENCE</scope>
    <source>
        <strain evidence="7">Al4</strain>
    </source>
</reference>
<name>A0A8H7J9T9_9PLEO</name>
<comment type="function">
    <text evidence="1">Component of the RIX1 complex required for processing of ITS2 sequences from 35S pre-rRNA.</text>
</comment>
<dbReference type="PANTHER" id="PTHR39639:SF1">
    <property type="entry name" value="DUF262 DOMAIN-CONTAINING PROTEIN"/>
    <property type="match status" value="1"/>
</dbReference>
<feature type="compositionally biased region" description="Low complexity" evidence="4">
    <location>
        <begin position="714"/>
        <end position="749"/>
    </location>
</feature>
<feature type="domain" description="GmrSD restriction endonucleases N-terminal" evidence="5">
    <location>
        <begin position="371"/>
        <end position="492"/>
    </location>
</feature>
<evidence type="ECO:0000313" key="7">
    <source>
        <dbReference type="EMBL" id="KAF9698411.1"/>
    </source>
</evidence>
<organism evidence="7 8">
    <name type="scientific">Ascochyta lentis</name>
    <dbReference type="NCBI Taxonomy" id="205686"/>
    <lineage>
        <taxon>Eukaryota</taxon>
        <taxon>Fungi</taxon>
        <taxon>Dikarya</taxon>
        <taxon>Ascomycota</taxon>
        <taxon>Pezizomycotina</taxon>
        <taxon>Dothideomycetes</taxon>
        <taxon>Pleosporomycetidae</taxon>
        <taxon>Pleosporales</taxon>
        <taxon>Pleosporineae</taxon>
        <taxon>Didymellaceae</taxon>
        <taxon>Ascochyta</taxon>
    </lineage>
</organism>
<feature type="compositionally biased region" description="Low complexity" evidence="4">
    <location>
        <begin position="972"/>
        <end position="989"/>
    </location>
</feature>
<evidence type="ECO:0000313" key="8">
    <source>
        <dbReference type="Proteomes" id="UP000651452"/>
    </source>
</evidence>
<dbReference type="Proteomes" id="UP000651452">
    <property type="component" value="Unassembled WGS sequence"/>
</dbReference>
<dbReference type="InterPro" id="IPR004919">
    <property type="entry name" value="GmrSD_N"/>
</dbReference>
<dbReference type="InterPro" id="IPR024679">
    <property type="entry name" value="Ipi1_N"/>
</dbReference>
<dbReference type="AlphaFoldDB" id="A0A8H7J9T9"/>
<feature type="domain" description="Pre-rRNA-processing protein Ipi1 N-terminal" evidence="6">
    <location>
        <begin position="132"/>
        <end position="227"/>
    </location>
</feature>
<dbReference type="InterPro" id="IPR011989">
    <property type="entry name" value="ARM-like"/>
</dbReference>
<feature type="compositionally biased region" description="Basic residues" evidence="4">
    <location>
        <begin position="1"/>
        <end position="11"/>
    </location>
</feature>
<evidence type="ECO:0000256" key="3">
    <source>
        <dbReference type="ARBA" id="ARBA00021642"/>
    </source>
</evidence>
<keyword evidence="8" id="KW-1185">Reference proteome</keyword>
<dbReference type="PANTHER" id="PTHR39639">
    <property type="entry name" value="CHROMOSOME 16, WHOLE GENOME SHOTGUN SEQUENCE"/>
    <property type="match status" value="1"/>
</dbReference>
<dbReference type="SUPFAM" id="SSF48371">
    <property type="entry name" value="ARM repeat"/>
    <property type="match status" value="1"/>
</dbReference>